<keyword evidence="3" id="KW-0547">Nucleotide-binding</keyword>
<dbReference type="Pfam" id="PF01745">
    <property type="entry name" value="IPT"/>
    <property type="match status" value="1"/>
</dbReference>
<evidence type="ECO:0000313" key="5">
    <source>
        <dbReference type="EMBL" id="SNT34070.1"/>
    </source>
</evidence>
<dbReference type="InterPro" id="IPR027417">
    <property type="entry name" value="P-loop_NTPase"/>
</dbReference>
<dbReference type="Gene3D" id="1.10.287.890">
    <property type="entry name" value="Crystal structure of tRNA isopentenylpyrophosphate transferase (bh2366) domain"/>
    <property type="match status" value="1"/>
</dbReference>
<dbReference type="Proteomes" id="UP000198280">
    <property type="component" value="Unassembled WGS sequence"/>
</dbReference>
<dbReference type="GO" id="GO:0005524">
    <property type="term" value="F:ATP binding"/>
    <property type="evidence" value="ECO:0007669"/>
    <property type="project" value="UniProtKB-KW"/>
</dbReference>
<comment type="similarity">
    <text evidence="1">Belongs to the IPP transferase family.</text>
</comment>
<evidence type="ECO:0000256" key="4">
    <source>
        <dbReference type="ARBA" id="ARBA00022840"/>
    </source>
</evidence>
<sequence>MISLHLILGPTGVGKTSRSVALALRHETPVLVLDRVQCHPQLAIGSGRPTQVELQDTVRYYLTERPLHHGVITAADAVDRLIHHRKMIHDSGVDRLILEGGSISILAELLTRTDWYEDATMAVECWLEASASAYEARVTERVEHMLGYSDHSGRTMLDELAELWLHPEARPRLHSIAGYREVIDLCAAEGLDPMYLRGLAARLRRTQCATAITSAHLDYARRQRLALATALPELVQRGFEVTLCEI</sequence>
<organism evidence="5 6">
    <name type="scientific">Actinacidiphila glaucinigra</name>
    <dbReference type="NCBI Taxonomy" id="235986"/>
    <lineage>
        <taxon>Bacteria</taxon>
        <taxon>Bacillati</taxon>
        <taxon>Actinomycetota</taxon>
        <taxon>Actinomycetes</taxon>
        <taxon>Kitasatosporales</taxon>
        <taxon>Streptomycetaceae</taxon>
        <taxon>Actinacidiphila</taxon>
    </lineage>
</organism>
<dbReference type="Gene3D" id="3.40.50.300">
    <property type="entry name" value="P-loop containing nucleotide triphosphate hydrolases"/>
    <property type="match status" value="1"/>
</dbReference>
<dbReference type="SUPFAM" id="SSF52540">
    <property type="entry name" value="P-loop containing nucleoside triphosphate hydrolases"/>
    <property type="match status" value="1"/>
</dbReference>
<keyword evidence="2 5" id="KW-0808">Transferase</keyword>
<evidence type="ECO:0000313" key="6">
    <source>
        <dbReference type="Proteomes" id="UP000198280"/>
    </source>
</evidence>
<proteinExistence type="inferred from homology"/>
<dbReference type="PANTHER" id="PTHR11088">
    <property type="entry name" value="TRNA DIMETHYLALLYLTRANSFERASE"/>
    <property type="match status" value="1"/>
</dbReference>
<dbReference type="RefSeq" id="WP_179280043.1">
    <property type="nucleotide sequence ID" value="NZ_FZOF01000021.1"/>
</dbReference>
<dbReference type="GO" id="GO:0006400">
    <property type="term" value="P:tRNA modification"/>
    <property type="evidence" value="ECO:0007669"/>
    <property type="project" value="TreeGrafter"/>
</dbReference>
<gene>
    <name evidence="5" type="ORF">SAMN05216252_12194</name>
</gene>
<dbReference type="GO" id="GO:0052381">
    <property type="term" value="F:tRNA dimethylallyltransferase activity"/>
    <property type="evidence" value="ECO:0007669"/>
    <property type="project" value="TreeGrafter"/>
</dbReference>
<evidence type="ECO:0000256" key="2">
    <source>
        <dbReference type="ARBA" id="ARBA00022679"/>
    </source>
</evidence>
<dbReference type="InterPro" id="IPR039657">
    <property type="entry name" value="Dimethylallyltransferase"/>
</dbReference>
<reference evidence="5 6" key="1">
    <citation type="submission" date="2017-06" db="EMBL/GenBank/DDBJ databases">
        <authorList>
            <person name="Kim H.J."/>
            <person name="Triplett B.A."/>
        </authorList>
    </citation>
    <scope>NUCLEOTIDE SEQUENCE [LARGE SCALE GENOMIC DNA]</scope>
    <source>
        <strain evidence="5 6">CGMCC 4.1858</strain>
    </source>
</reference>
<dbReference type="AlphaFoldDB" id="A0A239LUX9"/>
<evidence type="ECO:0000256" key="3">
    <source>
        <dbReference type="ARBA" id="ARBA00022741"/>
    </source>
</evidence>
<dbReference type="EMBL" id="FZOF01000021">
    <property type="protein sequence ID" value="SNT34070.1"/>
    <property type="molecule type" value="Genomic_DNA"/>
</dbReference>
<keyword evidence="4" id="KW-0067">ATP-binding</keyword>
<accession>A0A239LUX9</accession>
<keyword evidence="6" id="KW-1185">Reference proteome</keyword>
<evidence type="ECO:0000256" key="1">
    <source>
        <dbReference type="ARBA" id="ARBA00005842"/>
    </source>
</evidence>
<dbReference type="PANTHER" id="PTHR11088:SF89">
    <property type="entry name" value="TRNA DIMETHYLALLYLTRANSFERASE"/>
    <property type="match status" value="1"/>
</dbReference>
<name>A0A239LUX9_9ACTN</name>
<protein>
    <submittedName>
        <fullName evidence="5">Isopentenyl transferase</fullName>
    </submittedName>
</protein>